<keyword evidence="2" id="KW-1185">Reference proteome</keyword>
<dbReference type="OrthoDB" id="4771706at2759"/>
<dbReference type="GeneID" id="81468563"/>
<comment type="caution">
    <text evidence="1">The sequence shown here is derived from an EMBL/GenBank/DDBJ whole genome shotgun (WGS) entry which is preliminary data.</text>
</comment>
<evidence type="ECO:0000313" key="2">
    <source>
        <dbReference type="Proteomes" id="UP001147752"/>
    </source>
</evidence>
<protein>
    <submittedName>
        <fullName evidence="1">Uncharacterized protein</fullName>
    </submittedName>
</protein>
<proteinExistence type="predicted"/>
<gene>
    <name evidence="1" type="ORF">N7517_011657</name>
</gene>
<reference evidence="1" key="2">
    <citation type="journal article" date="2023" name="IMA Fungus">
        <title>Comparative genomic study of the Penicillium genus elucidates a diverse pangenome and 15 lateral gene transfer events.</title>
        <authorList>
            <person name="Petersen C."/>
            <person name="Sorensen T."/>
            <person name="Nielsen M.R."/>
            <person name="Sondergaard T.E."/>
            <person name="Sorensen J.L."/>
            <person name="Fitzpatrick D.A."/>
            <person name="Frisvad J.C."/>
            <person name="Nielsen K.L."/>
        </authorList>
    </citation>
    <scope>NUCLEOTIDE SEQUENCE</scope>
    <source>
        <strain evidence="1">IBT 3081</strain>
    </source>
</reference>
<sequence length="102" mass="11288">MTGLTTFPPANAPADQVRTYITQLLVNKYDVPVDVAEKHASKWEIGRFSQLTPASRETLQRIFGDNVGLCIFSTLQEDLTEVMNKRPSAILSSSKSATGTEW</sequence>
<dbReference type="AlphaFoldDB" id="A0A9W9RBD6"/>
<dbReference type="Proteomes" id="UP001147752">
    <property type="component" value="Unassembled WGS sequence"/>
</dbReference>
<organism evidence="1 2">
    <name type="scientific">Penicillium concentricum</name>
    <dbReference type="NCBI Taxonomy" id="293559"/>
    <lineage>
        <taxon>Eukaryota</taxon>
        <taxon>Fungi</taxon>
        <taxon>Dikarya</taxon>
        <taxon>Ascomycota</taxon>
        <taxon>Pezizomycotina</taxon>
        <taxon>Eurotiomycetes</taxon>
        <taxon>Eurotiomycetidae</taxon>
        <taxon>Eurotiales</taxon>
        <taxon>Aspergillaceae</taxon>
        <taxon>Penicillium</taxon>
    </lineage>
</organism>
<name>A0A9W9RBD6_9EURO</name>
<dbReference type="EMBL" id="JAPZBT010000006">
    <property type="protein sequence ID" value="KAJ5357048.1"/>
    <property type="molecule type" value="Genomic_DNA"/>
</dbReference>
<evidence type="ECO:0000313" key="1">
    <source>
        <dbReference type="EMBL" id="KAJ5357048.1"/>
    </source>
</evidence>
<dbReference type="RefSeq" id="XP_056575195.1">
    <property type="nucleotide sequence ID" value="XM_056729380.1"/>
</dbReference>
<reference evidence="1" key="1">
    <citation type="submission" date="2022-12" db="EMBL/GenBank/DDBJ databases">
        <authorList>
            <person name="Petersen C."/>
        </authorList>
    </citation>
    <scope>NUCLEOTIDE SEQUENCE</scope>
    <source>
        <strain evidence="1">IBT 3081</strain>
    </source>
</reference>
<accession>A0A9W9RBD6</accession>